<reference evidence="2" key="1">
    <citation type="submission" date="2018-05" db="EMBL/GenBank/DDBJ databases">
        <authorList>
            <person name="Lanie J.A."/>
            <person name="Ng W.-L."/>
            <person name="Kazmierczak K.M."/>
            <person name="Andrzejewski T.M."/>
            <person name="Davidsen T.M."/>
            <person name="Wayne K.J."/>
            <person name="Tettelin H."/>
            <person name="Glass J.I."/>
            <person name="Rusch D."/>
            <person name="Podicherti R."/>
            <person name="Tsui H.-C.T."/>
            <person name="Winkler M.E."/>
        </authorList>
    </citation>
    <scope>NUCLEOTIDE SEQUENCE</scope>
</reference>
<feature type="region of interest" description="Disordered" evidence="1">
    <location>
        <begin position="47"/>
        <end position="83"/>
    </location>
</feature>
<evidence type="ECO:0000256" key="1">
    <source>
        <dbReference type="SAM" id="MobiDB-lite"/>
    </source>
</evidence>
<gene>
    <name evidence="2" type="ORF">METZ01_LOCUS186341</name>
</gene>
<dbReference type="AlphaFoldDB" id="A0A382D789"/>
<organism evidence="2">
    <name type="scientific">marine metagenome</name>
    <dbReference type="NCBI Taxonomy" id="408172"/>
    <lineage>
        <taxon>unclassified sequences</taxon>
        <taxon>metagenomes</taxon>
        <taxon>ecological metagenomes</taxon>
    </lineage>
</organism>
<proteinExistence type="predicted"/>
<protein>
    <submittedName>
        <fullName evidence="2">Uncharacterized protein</fullName>
    </submittedName>
</protein>
<sequence>MSISKMERFLETHPHCELRIQAPNIVGGHGDRVKLDGGMKDVLNKIGDAHPGSELHSRHGSKDIKREKSVKTIKKHVDIQSKT</sequence>
<name>A0A382D789_9ZZZZ</name>
<evidence type="ECO:0000313" key="2">
    <source>
        <dbReference type="EMBL" id="SVB33487.1"/>
    </source>
</evidence>
<dbReference type="EMBL" id="UINC01037663">
    <property type="protein sequence ID" value="SVB33487.1"/>
    <property type="molecule type" value="Genomic_DNA"/>
</dbReference>
<accession>A0A382D789</accession>